<protein>
    <recommendedName>
        <fullName evidence="3">BTB domain-containing protein</fullName>
    </recommendedName>
</protein>
<dbReference type="EnsemblMetazoa" id="BGLB032059-RA">
    <property type="protein sequence ID" value="BGLB032059-PA"/>
    <property type="gene ID" value="BGLB032059"/>
</dbReference>
<dbReference type="Gene3D" id="2.120.10.80">
    <property type="entry name" value="Kelch-type beta propeller"/>
    <property type="match status" value="1"/>
</dbReference>
<evidence type="ECO:0000256" key="2">
    <source>
        <dbReference type="ARBA" id="ARBA00022737"/>
    </source>
</evidence>
<evidence type="ECO:0000256" key="1">
    <source>
        <dbReference type="ARBA" id="ARBA00022441"/>
    </source>
</evidence>
<dbReference type="InterPro" id="IPR011043">
    <property type="entry name" value="Gal_Oxase/kelch_b-propeller"/>
</dbReference>
<dbReference type="VEuPathDB" id="VectorBase:BGLAX_040782"/>
<feature type="domain" description="BTB" evidence="3">
    <location>
        <begin position="25"/>
        <end position="88"/>
    </location>
</feature>
<dbReference type="AlphaFoldDB" id="A0A2C9LKQ1"/>
<dbReference type="Proteomes" id="UP000076420">
    <property type="component" value="Unassembled WGS sequence"/>
</dbReference>
<dbReference type="STRING" id="6526.A0A2C9LKQ1"/>
<proteinExistence type="predicted"/>
<evidence type="ECO:0000313" key="5">
    <source>
        <dbReference type="Proteomes" id="UP000076420"/>
    </source>
</evidence>
<dbReference type="SUPFAM" id="SSF54695">
    <property type="entry name" value="POZ domain"/>
    <property type="match status" value="1"/>
</dbReference>
<accession>A0A2C9LKQ1</accession>
<dbReference type="InterPro" id="IPR015915">
    <property type="entry name" value="Kelch-typ_b-propeller"/>
</dbReference>
<dbReference type="SUPFAM" id="SSF50965">
    <property type="entry name" value="Galactose oxidase, central domain"/>
    <property type="match status" value="1"/>
</dbReference>
<dbReference type="PANTHER" id="PTHR45632:SF3">
    <property type="entry name" value="KELCH-LIKE PROTEIN 32"/>
    <property type="match status" value="1"/>
</dbReference>
<dbReference type="Pfam" id="PF07707">
    <property type="entry name" value="BACK"/>
    <property type="match status" value="1"/>
</dbReference>
<dbReference type="OrthoDB" id="6100350at2759"/>
<dbReference type="PANTHER" id="PTHR45632">
    <property type="entry name" value="LD33804P"/>
    <property type="match status" value="1"/>
</dbReference>
<evidence type="ECO:0000259" key="3">
    <source>
        <dbReference type="PROSITE" id="PS50097"/>
    </source>
</evidence>
<dbReference type="VEuPathDB" id="VectorBase:BGLB032059"/>
<organism evidence="4 5">
    <name type="scientific">Biomphalaria glabrata</name>
    <name type="common">Bloodfluke planorb</name>
    <name type="synonym">Freshwater snail</name>
    <dbReference type="NCBI Taxonomy" id="6526"/>
    <lineage>
        <taxon>Eukaryota</taxon>
        <taxon>Metazoa</taxon>
        <taxon>Spiralia</taxon>
        <taxon>Lophotrochozoa</taxon>
        <taxon>Mollusca</taxon>
        <taxon>Gastropoda</taxon>
        <taxon>Heterobranchia</taxon>
        <taxon>Euthyneura</taxon>
        <taxon>Panpulmonata</taxon>
        <taxon>Hygrophila</taxon>
        <taxon>Lymnaeoidea</taxon>
        <taxon>Planorbidae</taxon>
        <taxon>Biomphalaria</taxon>
    </lineage>
</organism>
<dbReference type="InterPro" id="IPR011333">
    <property type="entry name" value="SKP1/BTB/POZ_sf"/>
</dbReference>
<keyword evidence="2" id="KW-0677">Repeat</keyword>
<dbReference type="CDD" id="cd18186">
    <property type="entry name" value="BTB_POZ_ZBTB_KLHL-like"/>
    <property type="match status" value="1"/>
</dbReference>
<sequence length="553" mass="62880">MSISDKLAQAVVERLLRQRYSEEFCDVVIRVEKTEFRCHKFILSACSKYFKELFEEHTVDGQDLEFTSAETFNNVLSCIYGGIDILTESNLDKIWEATKWLKIDFLYDACEAFQSERVDKENCVEMINQAQEMESEKLREVARCVIVNEFQDVSKMDNFVFLKPDDFLDVLNVRDLNVNCEDQVLSAILKWMQLSPEPTETKSRVIVGLLKASRLCLASGRALQNLMDAKAIAKNRKAFNIIREALRYHQHPDRRSYYCPAQAVHRSSSDYQNVVVSVSRDPKGSFVMSCRDIYEDWYMLDTPPQAESFTSHGKYIFASGQSQPSGSDIKVSFHRYNTQTGKWSHLPPLKTSASRYSLICLDNFLYAVGIADSVTICRMDISESTEWSKIGELLVPVNNMVLTTCENSLIILGNEKNSKEITLQSFDSVSLTSHVYADKLSANATSFTTFDTGRKTYVLLSNGEVWKVIACDSKGVQMYQKGKLFEDVITLHSAVTFQDTVIIAASNVLNPQMKNRLETQILDQVKSVEIIQRPSRCLINAAIPRNLLSRPEP</sequence>
<dbReference type="Gene3D" id="1.25.40.420">
    <property type="match status" value="1"/>
</dbReference>
<dbReference type="InterPro" id="IPR011705">
    <property type="entry name" value="BACK"/>
</dbReference>
<dbReference type="SMART" id="SM00225">
    <property type="entry name" value="BTB"/>
    <property type="match status" value="1"/>
</dbReference>
<keyword evidence="1" id="KW-0880">Kelch repeat</keyword>
<dbReference type="Gene3D" id="3.30.710.10">
    <property type="entry name" value="Potassium Channel Kv1.1, Chain A"/>
    <property type="match status" value="1"/>
</dbReference>
<reference evidence="4" key="1">
    <citation type="submission" date="2020-05" db="UniProtKB">
        <authorList>
            <consortium name="EnsemblMetazoa"/>
        </authorList>
    </citation>
    <scope>IDENTIFICATION</scope>
    <source>
        <strain evidence="4">BB02</strain>
    </source>
</reference>
<evidence type="ECO:0000313" key="4">
    <source>
        <dbReference type="EnsemblMetazoa" id="BGLB032059-PA"/>
    </source>
</evidence>
<dbReference type="RefSeq" id="XP_013087456.2">
    <property type="nucleotide sequence ID" value="XM_013232002.2"/>
</dbReference>
<name>A0A2C9LKQ1_BIOGL</name>
<gene>
    <name evidence="4" type="primary">106071823</name>
</gene>
<dbReference type="PROSITE" id="PS50097">
    <property type="entry name" value="BTB"/>
    <property type="match status" value="1"/>
</dbReference>
<dbReference type="InterPro" id="IPR000210">
    <property type="entry name" value="BTB/POZ_dom"/>
</dbReference>
<dbReference type="Pfam" id="PF00651">
    <property type="entry name" value="BTB"/>
    <property type="match status" value="1"/>
</dbReference>
<dbReference type="KEGG" id="bgt:106071823"/>
<dbReference type="SMART" id="SM00875">
    <property type="entry name" value="BACK"/>
    <property type="match status" value="1"/>
</dbReference>